<gene>
    <name evidence="8" type="primary">metQ</name>
    <name evidence="8" type="ORF">HCAN_0743</name>
</gene>
<evidence type="ECO:0000256" key="7">
    <source>
        <dbReference type="PIRSR" id="PIRSR002854-1"/>
    </source>
</evidence>
<dbReference type="PIRSF" id="PIRSF002854">
    <property type="entry name" value="MetQ"/>
    <property type="match status" value="1"/>
</dbReference>
<dbReference type="EMBL" id="CM000776">
    <property type="protein sequence ID" value="EES89457.1"/>
    <property type="molecule type" value="Genomic_DNA"/>
</dbReference>
<dbReference type="PANTHER" id="PTHR30429:SF0">
    <property type="entry name" value="METHIONINE-BINDING LIPOPROTEIN METQ"/>
    <property type="match status" value="1"/>
</dbReference>
<keyword evidence="3" id="KW-0472">Membrane</keyword>
<dbReference type="Proteomes" id="UP000007032">
    <property type="component" value="Chromosome"/>
</dbReference>
<dbReference type="STRING" id="537970.HCAN_0743"/>
<dbReference type="Gene3D" id="3.40.190.10">
    <property type="entry name" value="Periplasmic binding protein-like II"/>
    <property type="match status" value="2"/>
</dbReference>
<dbReference type="eggNOG" id="COG1464">
    <property type="taxonomic scope" value="Bacteria"/>
</dbReference>
<sequence>MKKILLMVVSLYFLCGCGDQTQAKGESDSKYSNHIIVGATPVPAAEILEFAKPLLEKEGFSMQVQVFTDYVMPDIALNDKSNDANLYQHKPYLEAQNSQRGFNLVSLAPIYVVPLALYSKNYKSVAEIPEGADVALPGDSSNLARALILLHNNGVIKLKDPNNLASTIEYDILENPKKLRFKPVEASSLPSIYPSVDAAVINANYALQAKMSVKDSLFYEDDTSIYVNVLAAREDNQDNPAILKLQEILLSKEVSEFILEKYKGEIIPVKKK</sequence>
<dbReference type="InterPro" id="IPR004872">
    <property type="entry name" value="Lipoprotein_NlpA"/>
</dbReference>
<keyword evidence="4" id="KW-0564">Palmitate</keyword>
<dbReference type="PROSITE" id="PS51257">
    <property type="entry name" value="PROKAR_LIPOPROTEIN"/>
    <property type="match status" value="1"/>
</dbReference>
<dbReference type="GO" id="GO:0016020">
    <property type="term" value="C:membrane"/>
    <property type="evidence" value="ECO:0007669"/>
    <property type="project" value="UniProtKB-SubCell"/>
</dbReference>
<comment type="subcellular location">
    <subcellularLocation>
        <location evidence="1">Membrane</location>
        <topology evidence="1">Lipid-anchor</topology>
    </subcellularLocation>
</comment>
<keyword evidence="5 6" id="KW-0449">Lipoprotein</keyword>
<evidence type="ECO:0000256" key="5">
    <source>
        <dbReference type="ARBA" id="ARBA00023288"/>
    </source>
</evidence>
<dbReference type="SUPFAM" id="SSF53850">
    <property type="entry name" value="Periplasmic binding protein-like II"/>
    <property type="match status" value="1"/>
</dbReference>
<reference evidence="8 9" key="1">
    <citation type="journal article" date="2009" name="J. Bacteriol.">
        <title>Genome sequence of the emerging pathogen Helicobacter canadensis.</title>
        <authorList>
            <person name="Loman N.J."/>
            <person name="Snyder L.A."/>
            <person name="Linton J.D."/>
            <person name="Langdon R."/>
            <person name="Lawson A.J."/>
            <person name="Weinstock G.M."/>
            <person name="Wren B.W."/>
            <person name="Pallen M.J."/>
        </authorList>
    </citation>
    <scope>NUCLEOTIDE SEQUENCE [LARGE SCALE GENOMIC DNA]</scope>
    <source>
        <strain evidence="8 9">MIT 98-5491</strain>
    </source>
</reference>
<evidence type="ECO:0000313" key="8">
    <source>
        <dbReference type="EMBL" id="EES89457.1"/>
    </source>
</evidence>
<evidence type="ECO:0000256" key="1">
    <source>
        <dbReference type="ARBA" id="ARBA00004635"/>
    </source>
</evidence>
<evidence type="ECO:0000256" key="4">
    <source>
        <dbReference type="ARBA" id="ARBA00023139"/>
    </source>
</evidence>
<protein>
    <recommendedName>
        <fullName evidence="6">Lipoprotein</fullName>
    </recommendedName>
</protein>
<dbReference type="Pfam" id="PF03180">
    <property type="entry name" value="Lipoprotein_9"/>
    <property type="match status" value="1"/>
</dbReference>
<evidence type="ECO:0000256" key="6">
    <source>
        <dbReference type="PIRNR" id="PIRNR002854"/>
    </source>
</evidence>
<name>C5ZWD9_9HELI</name>
<evidence type="ECO:0000256" key="2">
    <source>
        <dbReference type="ARBA" id="ARBA00022729"/>
    </source>
</evidence>
<accession>C5ZWD9</accession>
<dbReference type="OrthoDB" id="9812878at2"/>
<evidence type="ECO:0000256" key="3">
    <source>
        <dbReference type="ARBA" id="ARBA00023136"/>
    </source>
</evidence>
<feature type="lipid moiety-binding region" description="S-diacylglycerol cysteine" evidence="7">
    <location>
        <position position="17"/>
    </location>
</feature>
<dbReference type="HOGENOM" id="CLU_067080_0_0_7"/>
<keyword evidence="2" id="KW-0732">Signal</keyword>
<comment type="similarity">
    <text evidence="6">Belongs to the nlpA lipoprotein family.</text>
</comment>
<dbReference type="PANTHER" id="PTHR30429">
    <property type="entry name" value="D-METHIONINE-BINDING LIPOPROTEIN METQ"/>
    <property type="match status" value="1"/>
</dbReference>
<proteinExistence type="inferred from homology"/>
<keyword evidence="9" id="KW-1185">Reference proteome</keyword>
<dbReference type="AlphaFoldDB" id="C5ZWD9"/>
<evidence type="ECO:0000313" key="9">
    <source>
        <dbReference type="Proteomes" id="UP000007032"/>
    </source>
</evidence>
<organism evidence="8 9">
    <name type="scientific">Helicobacter canadensis MIT 98-5491</name>
    <dbReference type="NCBI Taxonomy" id="537970"/>
    <lineage>
        <taxon>Bacteria</taxon>
        <taxon>Pseudomonadati</taxon>
        <taxon>Campylobacterota</taxon>
        <taxon>Epsilonproteobacteria</taxon>
        <taxon>Campylobacterales</taxon>
        <taxon>Helicobacteraceae</taxon>
        <taxon>Helicobacter</taxon>
    </lineage>
</organism>
<dbReference type="RefSeq" id="WP_006655446.1">
    <property type="nucleotide sequence ID" value="NZ_CM000776.2"/>
</dbReference>